<organism evidence="4 5">
    <name type="scientific">Leptospira hartskeerlii</name>
    <dbReference type="NCBI Taxonomy" id="2023177"/>
    <lineage>
        <taxon>Bacteria</taxon>
        <taxon>Pseudomonadati</taxon>
        <taxon>Spirochaetota</taxon>
        <taxon>Spirochaetia</taxon>
        <taxon>Leptospirales</taxon>
        <taxon>Leptospiraceae</taxon>
        <taxon>Leptospira</taxon>
    </lineage>
</organism>
<gene>
    <name evidence="4" type="ORF">CH357_15975</name>
</gene>
<feature type="domain" description="DUF7840" evidence="2">
    <location>
        <begin position="418"/>
        <end position="672"/>
    </location>
</feature>
<dbReference type="AlphaFoldDB" id="A0A2M9XA26"/>
<reference evidence="4 5" key="1">
    <citation type="submission" date="2017-07" db="EMBL/GenBank/DDBJ databases">
        <title>Leptospira spp. isolated from tropical soils.</title>
        <authorList>
            <person name="Thibeaux R."/>
            <person name="Iraola G."/>
            <person name="Ferres I."/>
            <person name="Bierque E."/>
            <person name="Girault D."/>
            <person name="Soupe-Gilbert M.-E."/>
            <person name="Picardeau M."/>
            <person name="Goarant C."/>
        </authorList>
    </citation>
    <scope>NUCLEOTIDE SEQUENCE [LARGE SCALE GENOMIC DNA]</scope>
    <source>
        <strain evidence="4 5">MCA1-C-A1</strain>
    </source>
</reference>
<evidence type="ECO:0000259" key="1">
    <source>
        <dbReference type="Pfam" id="PF13387"/>
    </source>
</evidence>
<sequence length="678" mass="78561">MLVRLHSFFIIFFLFSIFGTFSSAYATSTEKIQEYQKLAETKKLWEDRYWILLLHYTKTTFGNWVSEADSPSFFLSGEGRQNPQEELLSSIGAFMTDISPPPEDKNWMHPACKFPERKRWIQEKLSIPDADFAKVDCSRFEKWFSTLDPKGAKIIFASYYMNAPASIFGHTLLKLDSGDPNRKEILEYSVNYAANADPESTNAIVYSIFGLFGGYPGTFSLFPYYVKIAEYNDMESRDLWEYELDLKEEEVRRMTRHLWELGTATFDYYFLDENCSYHLFSLIEVARPSLHLRNKAPFVIPGDTVKKYIEQAGLVKDIKYRPSLHSKIIQKLRKMNEDEIDLYKNVMKDGNISLLTNKEPDPKIRKSFLSDTILDSFRYKKAEGDSPKEWDQTYKQLLLFRSKLPTDYEDSGYSPITQSPHVGHGSSALYNEVGTSNLGNFIGFGYRAAVHDLLNTDQGYIPNSSVDYFSLKARYYQDSKKLHLEEFHIIRMLSLTPYNSLGRSVSYFVDSGADSSVYEKKGNKEDRKLLEWQALLRPEDLSYTLYRLDDVSKSEKYERVTNANVETTFGYSFQDQFSDGPKRFLFSAQAGAKVRYNGKYDTNAVVAPQIAAYWIANFDSFKAVLSLHYYTFSVYGIPDDYKAQLGFRYAIHANHELRLEAKAQRNYNEASFSYVYQF</sequence>
<protein>
    <submittedName>
        <fullName evidence="4">Uncharacterized protein</fullName>
    </submittedName>
</protein>
<dbReference type="OrthoDB" id="9759948at2"/>
<name>A0A2M9XA26_9LEPT</name>
<accession>A0A2M9XA26</accession>
<dbReference type="Pfam" id="PF25225">
    <property type="entry name" value="DUF7843"/>
    <property type="match status" value="1"/>
</dbReference>
<feature type="domain" description="Lnb N-terminal periplasmic" evidence="1">
    <location>
        <begin position="140"/>
        <end position="308"/>
    </location>
</feature>
<evidence type="ECO:0000259" key="3">
    <source>
        <dbReference type="Pfam" id="PF25225"/>
    </source>
</evidence>
<evidence type="ECO:0000313" key="4">
    <source>
        <dbReference type="EMBL" id="PJZ24557.1"/>
    </source>
</evidence>
<dbReference type="Pfam" id="PF13387">
    <property type="entry name" value="Lnb_N"/>
    <property type="match status" value="1"/>
</dbReference>
<evidence type="ECO:0000313" key="5">
    <source>
        <dbReference type="Proteomes" id="UP000232196"/>
    </source>
</evidence>
<proteinExistence type="predicted"/>
<evidence type="ECO:0000259" key="2">
    <source>
        <dbReference type="Pfam" id="PF25222"/>
    </source>
</evidence>
<dbReference type="Pfam" id="PF25222">
    <property type="entry name" value="DUF7840"/>
    <property type="match status" value="1"/>
</dbReference>
<dbReference type="Proteomes" id="UP000232196">
    <property type="component" value="Unassembled WGS sequence"/>
</dbReference>
<dbReference type="InterPro" id="IPR057165">
    <property type="entry name" value="DUF7843"/>
</dbReference>
<dbReference type="InterPro" id="IPR025178">
    <property type="entry name" value="Lnb_N"/>
</dbReference>
<comment type="caution">
    <text evidence="4">The sequence shown here is derived from an EMBL/GenBank/DDBJ whole genome shotgun (WGS) entry which is preliminary data.</text>
</comment>
<dbReference type="EMBL" id="NPDN01000008">
    <property type="protein sequence ID" value="PJZ24557.1"/>
    <property type="molecule type" value="Genomic_DNA"/>
</dbReference>
<feature type="domain" description="DUF7843" evidence="3">
    <location>
        <begin position="43"/>
        <end position="124"/>
    </location>
</feature>
<dbReference type="InterPro" id="IPR057162">
    <property type="entry name" value="DUF7840"/>
</dbReference>
<keyword evidence="5" id="KW-1185">Reference proteome</keyword>